<dbReference type="AlphaFoldDB" id="A0A834MDG8"/>
<gene>
    <name evidence="2" type="ORF">GWI33_005461</name>
</gene>
<dbReference type="EMBL" id="JAACXV010000636">
    <property type="protein sequence ID" value="KAF7277591.1"/>
    <property type="molecule type" value="Genomic_DNA"/>
</dbReference>
<name>A0A834MDG8_RHYFE</name>
<proteinExistence type="predicted"/>
<feature type="compositionally biased region" description="Basic and acidic residues" evidence="1">
    <location>
        <begin position="9"/>
        <end position="19"/>
    </location>
</feature>
<feature type="non-terminal residue" evidence="2">
    <location>
        <position position="52"/>
    </location>
</feature>
<comment type="caution">
    <text evidence="2">The sequence shown here is derived from an EMBL/GenBank/DDBJ whole genome shotgun (WGS) entry which is preliminary data.</text>
</comment>
<sequence length="52" mass="5851">VQPVAELSELSRRSAHDGGEVELDDSNIRGGTLKRSGSRRFNKSTMTWGWIY</sequence>
<accession>A0A834MDG8</accession>
<dbReference type="Proteomes" id="UP000625711">
    <property type="component" value="Unassembled WGS sequence"/>
</dbReference>
<organism evidence="2 3">
    <name type="scientific">Rhynchophorus ferrugineus</name>
    <name type="common">Red palm weevil</name>
    <name type="synonym">Curculio ferrugineus</name>
    <dbReference type="NCBI Taxonomy" id="354439"/>
    <lineage>
        <taxon>Eukaryota</taxon>
        <taxon>Metazoa</taxon>
        <taxon>Ecdysozoa</taxon>
        <taxon>Arthropoda</taxon>
        <taxon>Hexapoda</taxon>
        <taxon>Insecta</taxon>
        <taxon>Pterygota</taxon>
        <taxon>Neoptera</taxon>
        <taxon>Endopterygota</taxon>
        <taxon>Coleoptera</taxon>
        <taxon>Polyphaga</taxon>
        <taxon>Cucujiformia</taxon>
        <taxon>Curculionidae</taxon>
        <taxon>Dryophthorinae</taxon>
        <taxon>Rhynchophorus</taxon>
    </lineage>
</organism>
<protein>
    <submittedName>
        <fullName evidence="2">Uncharacterized protein</fullName>
    </submittedName>
</protein>
<keyword evidence="3" id="KW-1185">Reference proteome</keyword>
<evidence type="ECO:0000256" key="1">
    <source>
        <dbReference type="SAM" id="MobiDB-lite"/>
    </source>
</evidence>
<evidence type="ECO:0000313" key="2">
    <source>
        <dbReference type="EMBL" id="KAF7277591.1"/>
    </source>
</evidence>
<reference evidence="2" key="1">
    <citation type="submission" date="2020-08" db="EMBL/GenBank/DDBJ databases">
        <title>Genome sequencing and assembly of the red palm weevil Rhynchophorus ferrugineus.</title>
        <authorList>
            <person name="Dias G.B."/>
            <person name="Bergman C.M."/>
            <person name="Manee M."/>
        </authorList>
    </citation>
    <scope>NUCLEOTIDE SEQUENCE</scope>
    <source>
        <strain evidence="2">AA-2017</strain>
        <tissue evidence="2">Whole larva</tissue>
    </source>
</reference>
<dbReference type="OrthoDB" id="8123035at2759"/>
<feature type="region of interest" description="Disordered" evidence="1">
    <location>
        <begin position="1"/>
        <end position="46"/>
    </location>
</feature>
<evidence type="ECO:0000313" key="3">
    <source>
        <dbReference type="Proteomes" id="UP000625711"/>
    </source>
</evidence>